<reference evidence="1 2" key="1">
    <citation type="submission" date="2019-07" db="EMBL/GenBank/DDBJ databases">
        <title>WGS assembly of Gossypium tomentosum.</title>
        <authorList>
            <person name="Chen Z.J."/>
            <person name="Sreedasyam A."/>
            <person name="Ando A."/>
            <person name="Song Q."/>
            <person name="De L."/>
            <person name="Hulse-Kemp A."/>
            <person name="Ding M."/>
            <person name="Ye W."/>
            <person name="Kirkbride R."/>
            <person name="Jenkins J."/>
            <person name="Plott C."/>
            <person name="Lovell J."/>
            <person name="Lin Y.-M."/>
            <person name="Vaughn R."/>
            <person name="Liu B."/>
            <person name="Li W."/>
            <person name="Simpson S."/>
            <person name="Scheffler B."/>
            <person name="Saski C."/>
            <person name="Grover C."/>
            <person name="Hu G."/>
            <person name="Conover J."/>
            <person name="Carlson J."/>
            <person name="Shu S."/>
            <person name="Boston L."/>
            <person name="Williams M."/>
            <person name="Peterson D."/>
            <person name="Mcgee K."/>
            <person name="Jones D."/>
            <person name="Wendel J."/>
            <person name="Stelly D."/>
            <person name="Grimwood J."/>
            <person name="Schmutz J."/>
        </authorList>
    </citation>
    <scope>NUCLEOTIDE SEQUENCE [LARGE SCALE GENOMIC DNA]</scope>
    <source>
        <strain evidence="1">7179.01</strain>
    </source>
</reference>
<sequence length="87" mass="9947">MRLLGPKVEIREPHTPFRSDFRRPKKISGNGGLRRFQVQCTEARGVEACVAVYVRLLLWWLALGLRELRRLVRLSGFGFVGPITQLG</sequence>
<keyword evidence="2" id="KW-1185">Reference proteome</keyword>
<proteinExistence type="predicted"/>
<dbReference type="Proteomes" id="UP000322667">
    <property type="component" value="Chromosome D01"/>
</dbReference>
<protein>
    <submittedName>
        <fullName evidence="1">Uncharacterized protein</fullName>
    </submittedName>
</protein>
<dbReference type="AlphaFoldDB" id="A0A5D2M9R0"/>
<dbReference type="EMBL" id="CM017623">
    <property type="protein sequence ID" value="TYH88107.1"/>
    <property type="molecule type" value="Genomic_DNA"/>
</dbReference>
<name>A0A5D2M9R0_GOSTO</name>
<evidence type="ECO:0000313" key="2">
    <source>
        <dbReference type="Proteomes" id="UP000322667"/>
    </source>
</evidence>
<gene>
    <name evidence="1" type="ORF">ES332_D01G164700v1</name>
</gene>
<accession>A0A5D2M9R0</accession>
<evidence type="ECO:0000313" key="1">
    <source>
        <dbReference type="EMBL" id="TYH88107.1"/>
    </source>
</evidence>
<organism evidence="1 2">
    <name type="scientific">Gossypium tomentosum</name>
    <name type="common">Hawaiian cotton</name>
    <name type="synonym">Gossypium sandvicense</name>
    <dbReference type="NCBI Taxonomy" id="34277"/>
    <lineage>
        <taxon>Eukaryota</taxon>
        <taxon>Viridiplantae</taxon>
        <taxon>Streptophyta</taxon>
        <taxon>Embryophyta</taxon>
        <taxon>Tracheophyta</taxon>
        <taxon>Spermatophyta</taxon>
        <taxon>Magnoliopsida</taxon>
        <taxon>eudicotyledons</taxon>
        <taxon>Gunneridae</taxon>
        <taxon>Pentapetalae</taxon>
        <taxon>rosids</taxon>
        <taxon>malvids</taxon>
        <taxon>Malvales</taxon>
        <taxon>Malvaceae</taxon>
        <taxon>Malvoideae</taxon>
        <taxon>Gossypium</taxon>
    </lineage>
</organism>